<dbReference type="PANTHER" id="PTHR31286">
    <property type="entry name" value="GLYCINE-RICH CELL WALL STRUCTURAL PROTEIN 1.8-LIKE"/>
    <property type="match status" value="1"/>
</dbReference>
<dbReference type="Proteomes" id="UP000694251">
    <property type="component" value="Chromosome 10"/>
</dbReference>
<organism evidence="3 4">
    <name type="scientific">Arabidopsis suecica</name>
    <name type="common">Swedish thale-cress</name>
    <name type="synonym">Cardaminopsis suecica</name>
    <dbReference type="NCBI Taxonomy" id="45249"/>
    <lineage>
        <taxon>Eukaryota</taxon>
        <taxon>Viridiplantae</taxon>
        <taxon>Streptophyta</taxon>
        <taxon>Embryophyta</taxon>
        <taxon>Tracheophyta</taxon>
        <taxon>Spermatophyta</taxon>
        <taxon>Magnoliopsida</taxon>
        <taxon>eudicotyledons</taxon>
        <taxon>Gunneridae</taxon>
        <taxon>Pentapetalae</taxon>
        <taxon>rosids</taxon>
        <taxon>malvids</taxon>
        <taxon>Brassicales</taxon>
        <taxon>Brassicaceae</taxon>
        <taxon>Camelineae</taxon>
        <taxon>Arabidopsis</taxon>
    </lineage>
</organism>
<dbReference type="PANTHER" id="PTHR31286:SF99">
    <property type="entry name" value="DUF4283 DOMAIN-CONTAINING PROTEIN"/>
    <property type="match status" value="1"/>
</dbReference>
<evidence type="ECO:0000313" key="3">
    <source>
        <dbReference type="EMBL" id="KAG7565101.1"/>
    </source>
</evidence>
<keyword evidence="4" id="KW-1185">Reference proteome</keyword>
<dbReference type="InterPro" id="IPR025558">
    <property type="entry name" value="DUF4283"/>
</dbReference>
<sequence length="323" mass="35472">MSETRVLANGDQDACMDEVGRPPGDTPVSSPSWVEKVQGSGGGGLPVPERVLDDAFVAARMSLEFPDGAEGEPVVTIGQEVLEAMNGLWKQCMIVKVLGRHVPIAALSRKLRELWKPSGGMYVLDLPRQFFMVRFDMEEDYLAAVTGGPWRVFGSILMVQAWAPGFDPLRDEIVTTPVWVRIANLPVNFYHRAILMGIAGGLGKPVRVDMTTLKFERARFARVYVEVHLKKPLKGTVLVNGERYYVSYEGLNNICPICGVYGHVVSACPQRVSETMVQMSIQGGNTDLEGGEKSNDGFTMVRRQGRRVEAPVAPVVFAAENFG</sequence>
<comment type="caution">
    <text evidence="3">The sequence shown here is derived from an EMBL/GenBank/DDBJ whole genome shotgun (WGS) entry which is preliminary data.</text>
</comment>
<evidence type="ECO:0000313" key="4">
    <source>
        <dbReference type="Proteomes" id="UP000694251"/>
    </source>
</evidence>
<dbReference type="Pfam" id="PF14111">
    <property type="entry name" value="DUF4283"/>
    <property type="match status" value="1"/>
</dbReference>
<feature type="region of interest" description="Disordered" evidence="1">
    <location>
        <begin position="1"/>
        <end position="44"/>
    </location>
</feature>
<dbReference type="EMBL" id="JAEFBJ010000010">
    <property type="protein sequence ID" value="KAG7565101.1"/>
    <property type="molecule type" value="Genomic_DNA"/>
</dbReference>
<feature type="domain" description="DUF4283" evidence="2">
    <location>
        <begin position="86"/>
        <end position="168"/>
    </location>
</feature>
<protein>
    <recommendedName>
        <fullName evidence="2">DUF4283 domain-containing protein</fullName>
    </recommendedName>
</protein>
<dbReference type="AlphaFoldDB" id="A0A8T1ZXX9"/>
<accession>A0A8T1ZXX9</accession>
<evidence type="ECO:0000259" key="2">
    <source>
        <dbReference type="Pfam" id="PF14111"/>
    </source>
</evidence>
<dbReference type="InterPro" id="IPR040256">
    <property type="entry name" value="At4g02000-like"/>
</dbReference>
<reference evidence="3 4" key="1">
    <citation type="submission" date="2020-12" db="EMBL/GenBank/DDBJ databases">
        <title>Concerted genomic and epigenomic changes stabilize Arabidopsis allopolyploids.</title>
        <authorList>
            <person name="Chen Z."/>
        </authorList>
    </citation>
    <scope>NUCLEOTIDE SEQUENCE [LARGE SCALE GENOMIC DNA]</scope>
    <source>
        <strain evidence="3">As9502</strain>
        <tissue evidence="3">Leaf</tissue>
    </source>
</reference>
<gene>
    <name evidence="3" type="ORF">ISN44_As10g018210</name>
</gene>
<dbReference type="OrthoDB" id="1102891at2759"/>
<evidence type="ECO:0000256" key="1">
    <source>
        <dbReference type="SAM" id="MobiDB-lite"/>
    </source>
</evidence>
<name>A0A8T1ZXX9_ARASU</name>
<proteinExistence type="predicted"/>